<dbReference type="InterPro" id="IPR004089">
    <property type="entry name" value="MCPsignal_dom"/>
</dbReference>
<dbReference type="Pfam" id="PF00015">
    <property type="entry name" value="MCPsignal"/>
    <property type="match status" value="1"/>
</dbReference>
<evidence type="ECO:0000256" key="8">
    <source>
        <dbReference type="PROSITE-ProRule" id="PRU00284"/>
    </source>
</evidence>
<dbReference type="InterPro" id="IPR033480">
    <property type="entry name" value="sCache_2"/>
</dbReference>
<dbReference type="GO" id="GO:0007165">
    <property type="term" value="P:signal transduction"/>
    <property type="evidence" value="ECO:0007669"/>
    <property type="project" value="UniProtKB-KW"/>
</dbReference>
<comment type="subcellular location">
    <subcellularLocation>
        <location evidence="1">Cell membrane</location>
        <topology evidence="1">Multi-pass membrane protein</topology>
    </subcellularLocation>
</comment>
<dbReference type="SUPFAM" id="SSF58104">
    <property type="entry name" value="Methyl-accepting chemotaxis protein (MCP) signaling domain"/>
    <property type="match status" value="1"/>
</dbReference>
<dbReference type="Proteomes" id="UP000516057">
    <property type="component" value="Chromosome"/>
</dbReference>
<organism evidence="12 13">
    <name type="scientific">Paenacidovorax monticola</name>
    <dbReference type="NCBI Taxonomy" id="1926868"/>
    <lineage>
        <taxon>Bacteria</taxon>
        <taxon>Pseudomonadati</taxon>
        <taxon>Pseudomonadota</taxon>
        <taxon>Betaproteobacteria</taxon>
        <taxon>Burkholderiales</taxon>
        <taxon>Comamonadaceae</taxon>
        <taxon>Paenacidovorax</taxon>
    </lineage>
</organism>
<dbReference type="InterPro" id="IPR051310">
    <property type="entry name" value="MCP_chemotaxis"/>
</dbReference>
<evidence type="ECO:0000256" key="10">
    <source>
        <dbReference type="SAM" id="Phobius"/>
    </source>
</evidence>
<dbReference type="FunFam" id="1.10.287.950:FF:000001">
    <property type="entry name" value="Methyl-accepting chemotaxis sensory transducer"/>
    <property type="match status" value="1"/>
</dbReference>
<evidence type="ECO:0000256" key="2">
    <source>
        <dbReference type="ARBA" id="ARBA00022475"/>
    </source>
</evidence>
<keyword evidence="5 10" id="KW-1133">Transmembrane helix</keyword>
<dbReference type="GO" id="GO:0005886">
    <property type="term" value="C:plasma membrane"/>
    <property type="evidence" value="ECO:0007669"/>
    <property type="project" value="UniProtKB-SubCell"/>
</dbReference>
<evidence type="ECO:0000259" key="11">
    <source>
        <dbReference type="PROSITE" id="PS50111"/>
    </source>
</evidence>
<feature type="compositionally biased region" description="Low complexity" evidence="9">
    <location>
        <begin position="534"/>
        <end position="574"/>
    </location>
</feature>
<keyword evidence="8" id="KW-0807">Transducer</keyword>
<dbReference type="RefSeq" id="WP_187736727.1">
    <property type="nucleotide sequence ID" value="NZ_CP060790.1"/>
</dbReference>
<keyword evidence="3" id="KW-0488">Methylation</keyword>
<dbReference type="CDD" id="cd11386">
    <property type="entry name" value="MCP_signal"/>
    <property type="match status" value="1"/>
</dbReference>
<dbReference type="KEGG" id="amon:H9L24_01725"/>
<keyword evidence="13" id="KW-1185">Reference proteome</keyword>
<dbReference type="Gene3D" id="3.30.450.20">
    <property type="entry name" value="PAS domain"/>
    <property type="match status" value="1"/>
</dbReference>
<protein>
    <submittedName>
        <fullName evidence="12">Cache domain-containing protein</fullName>
    </submittedName>
</protein>
<dbReference type="InterPro" id="IPR004090">
    <property type="entry name" value="Chemotax_Me-accpt_rcpt"/>
</dbReference>
<dbReference type="GO" id="GO:0004888">
    <property type="term" value="F:transmembrane signaling receptor activity"/>
    <property type="evidence" value="ECO:0007669"/>
    <property type="project" value="InterPro"/>
</dbReference>
<dbReference type="EMBL" id="CP060790">
    <property type="protein sequence ID" value="QNP59745.1"/>
    <property type="molecule type" value="Genomic_DNA"/>
</dbReference>
<evidence type="ECO:0000256" key="1">
    <source>
        <dbReference type="ARBA" id="ARBA00004651"/>
    </source>
</evidence>
<evidence type="ECO:0000256" key="7">
    <source>
        <dbReference type="ARBA" id="ARBA00029447"/>
    </source>
</evidence>
<accession>A0A7H0HGS9</accession>
<sequence length="582" mass="61164">MSIAKRLGLLVGGAVLGVVVLATAFLVSERTLVMEERQSSVRQTVEVAHALVAQIHGQIAKGQLSEADAKQRALDALKALRYSGNEYFWVNDMQPRMVMHPINPKLDGQDLSENKDPTGKRLFMEFVRTVREQEAGVVRYLWPKPGSDVPVEKVSYVKGFAPWGWVIGSGVYVDNVDAVVRQRGWALGAGAVVLGVVLLAFGWLISRSLLRQLGGEPAYATQVTQRIAEGDLGTEIRLRPTDRSSLLFALQAMRDSMAGIVGRVRQGAEGVANASTEIAQGNNDLSARTESQASALEETAASMEELSSTVHQNADNARQANQLAMSASTVAVQGGEVVSQVVDTMRGINDSSRKIADIIGVIDGIAFQTNILALNAAVEAARAGEQGRGFAVVAGEVRSLAQRSAEAAKEIKGLITASVERVEQGTQLVDKAGETMTEVVTAIRRVTDIMGEISAASSEQSAGVSQVGEAITQMDQATQQNAALVEQSAAAADSLKTQAQELVNAVAVFKLSQQQAGASVAAASRRVAPAGRTAAHAAAKVPPAAARQRPVAAASTTSPALASPAAKAPVASTAGEAEWESF</sequence>
<evidence type="ECO:0000313" key="12">
    <source>
        <dbReference type="EMBL" id="QNP59745.1"/>
    </source>
</evidence>
<feature type="transmembrane region" description="Helical" evidence="10">
    <location>
        <begin position="185"/>
        <end position="205"/>
    </location>
</feature>
<evidence type="ECO:0000256" key="4">
    <source>
        <dbReference type="ARBA" id="ARBA00022692"/>
    </source>
</evidence>
<keyword evidence="2" id="KW-1003">Cell membrane</keyword>
<feature type="region of interest" description="Disordered" evidence="9">
    <location>
        <begin position="534"/>
        <end position="582"/>
    </location>
</feature>
<dbReference type="Gene3D" id="1.10.287.950">
    <property type="entry name" value="Methyl-accepting chemotaxis protein"/>
    <property type="match status" value="1"/>
</dbReference>
<proteinExistence type="inferred from homology"/>
<evidence type="ECO:0000313" key="13">
    <source>
        <dbReference type="Proteomes" id="UP000516057"/>
    </source>
</evidence>
<dbReference type="Pfam" id="PF17200">
    <property type="entry name" value="sCache_2"/>
    <property type="match status" value="1"/>
</dbReference>
<dbReference type="AlphaFoldDB" id="A0A7H0HGS9"/>
<evidence type="ECO:0000256" key="9">
    <source>
        <dbReference type="SAM" id="MobiDB-lite"/>
    </source>
</evidence>
<dbReference type="PANTHER" id="PTHR43531:SF14">
    <property type="entry name" value="METHYL-ACCEPTING CHEMOTAXIS PROTEIN I-RELATED"/>
    <property type="match status" value="1"/>
</dbReference>
<dbReference type="PANTHER" id="PTHR43531">
    <property type="entry name" value="PROTEIN ICFG"/>
    <property type="match status" value="1"/>
</dbReference>
<gene>
    <name evidence="12" type="ORF">H9L24_01725</name>
</gene>
<keyword evidence="4 10" id="KW-0812">Transmembrane</keyword>
<dbReference type="PRINTS" id="PR00260">
    <property type="entry name" value="CHEMTRNSDUCR"/>
</dbReference>
<dbReference type="GO" id="GO:0006935">
    <property type="term" value="P:chemotaxis"/>
    <property type="evidence" value="ECO:0007669"/>
    <property type="project" value="InterPro"/>
</dbReference>
<dbReference type="PROSITE" id="PS50111">
    <property type="entry name" value="CHEMOTAXIS_TRANSDUC_2"/>
    <property type="match status" value="1"/>
</dbReference>
<dbReference type="SMART" id="SM01049">
    <property type="entry name" value="Cache_2"/>
    <property type="match status" value="1"/>
</dbReference>
<evidence type="ECO:0000256" key="3">
    <source>
        <dbReference type="ARBA" id="ARBA00022481"/>
    </source>
</evidence>
<comment type="similarity">
    <text evidence="7">Belongs to the methyl-accepting chemotaxis (MCP) protein family.</text>
</comment>
<reference evidence="12 13" key="1">
    <citation type="submission" date="2020-08" db="EMBL/GenBank/DDBJ databases">
        <title>Genome sequence of Acidovorax monticola KACC 19171T.</title>
        <authorList>
            <person name="Hyun D.-W."/>
            <person name="Bae J.-W."/>
        </authorList>
    </citation>
    <scope>NUCLEOTIDE SEQUENCE [LARGE SCALE GENOMIC DNA]</scope>
    <source>
        <strain evidence="12 13">KACC 19171</strain>
    </source>
</reference>
<name>A0A7H0HGS9_9BURK</name>
<dbReference type="SMART" id="SM00283">
    <property type="entry name" value="MA"/>
    <property type="match status" value="1"/>
</dbReference>
<feature type="domain" description="Methyl-accepting transducer" evidence="11">
    <location>
        <begin position="267"/>
        <end position="496"/>
    </location>
</feature>
<keyword evidence="6 10" id="KW-0472">Membrane</keyword>
<evidence type="ECO:0000256" key="5">
    <source>
        <dbReference type="ARBA" id="ARBA00022989"/>
    </source>
</evidence>
<evidence type="ECO:0000256" key="6">
    <source>
        <dbReference type="ARBA" id="ARBA00023136"/>
    </source>
</evidence>